<evidence type="ECO:0000256" key="7">
    <source>
        <dbReference type="ARBA" id="ARBA00022723"/>
    </source>
</evidence>
<dbReference type="CDD" id="cd11287">
    <property type="entry name" value="Sec23_C"/>
    <property type="match status" value="1"/>
</dbReference>
<comment type="similarity">
    <text evidence="3 16">Belongs to the SEC23/SEC24 family. SEC23 subfamily.</text>
</comment>
<dbReference type="InterPro" id="IPR007123">
    <property type="entry name" value="Gelsolin-like_dom"/>
</dbReference>
<accession>A0A8H4QXE2</accession>
<name>A0A8H4QXE2_9AGAR</name>
<organism evidence="22 23">
    <name type="scientific">Agrocybe pediades</name>
    <dbReference type="NCBI Taxonomy" id="84607"/>
    <lineage>
        <taxon>Eukaryota</taxon>
        <taxon>Fungi</taxon>
        <taxon>Dikarya</taxon>
        <taxon>Basidiomycota</taxon>
        <taxon>Agaricomycotina</taxon>
        <taxon>Agaricomycetes</taxon>
        <taxon>Agaricomycetidae</taxon>
        <taxon>Agaricales</taxon>
        <taxon>Agaricineae</taxon>
        <taxon>Strophariaceae</taxon>
        <taxon>Agrocybe</taxon>
    </lineage>
</organism>
<dbReference type="Pfam" id="PF00626">
    <property type="entry name" value="Gelsolin"/>
    <property type="match status" value="1"/>
</dbReference>
<dbReference type="InterPro" id="IPR036174">
    <property type="entry name" value="Znf_Sec23_Sec24_sf"/>
</dbReference>
<evidence type="ECO:0000256" key="13">
    <source>
        <dbReference type="ARBA" id="ARBA00023136"/>
    </source>
</evidence>
<feature type="domain" description="Zinc finger Sec23/Sec24-type" evidence="18">
    <location>
        <begin position="54"/>
        <end position="92"/>
    </location>
</feature>
<dbReference type="GO" id="GO:0030127">
    <property type="term" value="C:COPII vesicle coat"/>
    <property type="evidence" value="ECO:0007669"/>
    <property type="project" value="InterPro"/>
</dbReference>
<dbReference type="InterPro" id="IPR006900">
    <property type="entry name" value="Sec23/24_helical_dom"/>
</dbReference>
<comment type="subunit">
    <text evidence="4">The COPII coat is composed of at least 5 proteins: the SEC23/24 complex, the SEC13/31 complex, and the protein SAR1.</text>
</comment>
<evidence type="ECO:0000256" key="5">
    <source>
        <dbReference type="ARBA" id="ARBA00022448"/>
    </source>
</evidence>
<keyword evidence="6 16" id="KW-0963">Cytoplasm</keyword>
<dbReference type="Gene3D" id="1.20.120.730">
    <property type="entry name" value="Sec23/Sec24 helical domain"/>
    <property type="match status" value="1"/>
</dbReference>
<dbReference type="SUPFAM" id="SSF82919">
    <property type="entry name" value="Zn-finger domain of Sec23/24"/>
    <property type="match status" value="1"/>
</dbReference>
<dbReference type="SUPFAM" id="SSF81995">
    <property type="entry name" value="beta-sandwich domain of Sec23/24"/>
    <property type="match status" value="1"/>
</dbReference>
<evidence type="ECO:0000256" key="16">
    <source>
        <dbReference type="RuleBase" id="RU365030"/>
    </source>
</evidence>
<evidence type="ECO:0000256" key="3">
    <source>
        <dbReference type="ARBA" id="ARBA00009210"/>
    </source>
</evidence>
<keyword evidence="7 16" id="KW-0479">Metal-binding</keyword>
<evidence type="ECO:0000256" key="6">
    <source>
        <dbReference type="ARBA" id="ARBA00022490"/>
    </source>
</evidence>
<keyword evidence="12 16" id="KW-0333">Golgi apparatus</keyword>
<dbReference type="EMBL" id="JAACJL010000017">
    <property type="protein sequence ID" value="KAF4618445.1"/>
    <property type="molecule type" value="Genomic_DNA"/>
</dbReference>
<dbReference type="FunFam" id="3.40.50.410:FF:000008">
    <property type="entry name" value="Protein transport protein SEC23"/>
    <property type="match status" value="1"/>
</dbReference>
<protein>
    <recommendedName>
        <fullName evidence="16">Protein transport protein SEC23</fullName>
    </recommendedName>
</protein>
<dbReference type="PANTHER" id="PTHR11141:SF0">
    <property type="entry name" value="PROTEIN TRANSPORT PROTEIN SEC23"/>
    <property type="match status" value="1"/>
</dbReference>
<dbReference type="GO" id="GO:0090110">
    <property type="term" value="P:COPII-coated vesicle cargo loading"/>
    <property type="evidence" value="ECO:0007669"/>
    <property type="project" value="TreeGrafter"/>
</dbReference>
<evidence type="ECO:0000256" key="10">
    <source>
        <dbReference type="ARBA" id="ARBA00022892"/>
    </source>
</evidence>
<evidence type="ECO:0000256" key="4">
    <source>
        <dbReference type="ARBA" id="ARBA00011845"/>
    </source>
</evidence>
<evidence type="ECO:0000313" key="23">
    <source>
        <dbReference type="Proteomes" id="UP000521872"/>
    </source>
</evidence>
<evidence type="ECO:0000256" key="12">
    <source>
        <dbReference type="ARBA" id="ARBA00023034"/>
    </source>
</evidence>
<feature type="domain" description="Gelsolin-like" evidence="17">
    <location>
        <begin position="609"/>
        <end position="696"/>
    </location>
</feature>
<dbReference type="Gene3D" id="2.60.40.1670">
    <property type="entry name" value="beta-sandwich domain of Sec23/24"/>
    <property type="match status" value="1"/>
</dbReference>
<dbReference type="SUPFAM" id="SSF53300">
    <property type="entry name" value="vWA-like"/>
    <property type="match status" value="1"/>
</dbReference>
<dbReference type="InterPro" id="IPR006895">
    <property type="entry name" value="Znf_Sec23_Sec24"/>
</dbReference>
<keyword evidence="9 16" id="KW-0862">Zinc</keyword>
<evidence type="ECO:0000256" key="11">
    <source>
        <dbReference type="ARBA" id="ARBA00022927"/>
    </source>
</evidence>
<evidence type="ECO:0000256" key="9">
    <source>
        <dbReference type="ARBA" id="ARBA00022833"/>
    </source>
</evidence>
<dbReference type="Gene3D" id="3.40.20.10">
    <property type="entry name" value="Severin"/>
    <property type="match status" value="1"/>
</dbReference>
<dbReference type="AlphaFoldDB" id="A0A8H4QXE2"/>
<dbReference type="InterPro" id="IPR036175">
    <property type="entry name" value="Sec23/24_helical_dom_sf"/>
</dbReference>
<evidence type="ECO:0000256" key="8">
    <source>
        <dbReference type="ARBA" id="ARBA00022824"/>
    </source>
</evidence>
<dbReference type="Pfam" id="PF04810">
    <property type="entry name" value="zf-Sec23_Sec24"/>
    <property type="match status" value="1"/>
</dbReference>
<evidence type="ECO:0000259" key="17">
    <source>
        <dbReference type="Pfam" id="PF00626"/>
    </source>
</evidence>
<dbReference type="GO" id="GO:0000139">
    <property type="term" value="C:Golgi membrane"/>
    <property type="evidence" value="ECO:0007669"/>
    <property type="project" value="UniProtKB-SubCell"/>
</dbReference>
<evidence type="ECO:0000256" key="2">
    <source>
        <dbReference type="ARBA" id="ARBA00004397"/>
    </source>
</evidence>
<dbReference type="InterPro" id="IPR036465">
    <property type="entry name" value="vWFA_dom_sf"/>
</dbReference>
<dbReference type="Pfam" id="PF08033">
    <property type="entry name" value="Sec23_BS"/>
    <property type="match status" value="1"/>
</dbReference>
<evidence type="ECO:0000313" key="22">
    <source>
        <dbReference type="EMBL" id="KAF4618445.1"/>
    </source>
</evidence>
<dbReference type="FunFam" id="2.30.30.380:FF:000001">
    <property type="entry name" value="Protein transport protein SEC23"/>
    <property type="match status" value="1"/>
</dbReference>
<dbReference type="InterPro" id="IPR036180">
    <property type="entry name" value="Gelsolin-like_dom_sf"/>
</dbReference>
<evidence type="ECO:0000259" key="18">
    <source>
        <dbReference type="Pfam" id="PF04810"/>
    </source>
</evidence>
<dbReference type="GO" id="GO:0008270">
    <property type="term" value="F:zinc ion binding"/>
    <property type="evidence" value="ECO:0007669"/>
    <property type="project" value="InterPro"/>
</dbReference>
<keyword evidence="5 16" id="KW-0813">Transport</keyword>
<gene>
    <name evidence="22" type="ORF">D9613_009986</name>
</gene>
<proteinExistence type="inferred from homology"/>
<dbReference type="GO" id="GO:0006886">
    <property type="term" value="P:intracellular protein transport"/>
    <property type="evidence" value="ECO:0007669"/>
    <property type="project" value="InterPro"/>
</dbReference>
<reference evidence="22 23" key="1">
    <citation type="submission" date="2019-12" db="EMBL/GenBank/DDBJ databases">
        <authorList>
            <person name="Floudas D."/>
            <person name="Bentzer J."/>
            <person name="Ahren D."/>
            <person name="Johansson T."/>
            <person name="Persson P."/>
            <person name="Tunlid A."/>
        </authorList>
    </citation>
    <scope>NUCLEOTIDE SEQUENCE [LARGE SCALE GENOMIC DNA]</scope>
    <source>
        <strain evidence="22 23">CBS 102.39</strain>
    </source>
</reference>
<dbReference type="Pfam" id="PF04815">
    <property type="entry name" value="Sec23_helical"/>
    <property type="match status" value="1"/>
</dbReference>
<dbReference type="Gene3D" id="2.30.30.380">
    <property type="entry name" value="Zn-finger domain of Sec23/24"/>
    <property type="match status" value="1"/>
</dbReference>
<dbReference type="PANTHER" id="PTHR11141">
    <property type="entry name" value="PROTEIN TRANSPORT PROTEIN SEC23"/>
    <property type="match status" value="1"/>
</dbReference>
<keyword evidence="11 16" id="KW-0653">Protein transport</keyword>
<evidence type="ECO:0000256" key="14">
    <source>
        <dbReference type="ARBA" id="ARBA00023329"/>
    </source>
</evidence>
<feature type="domain" description="Sec23/Sec24 helical" evidence="20">
    <location>
        <begin position="496"/>
        <end position="594"/>
    </location>
</feature>
<dbReference type="FunFam" id="1.20.120.730:FF:000005">
    <property type="entry name" value="Protein transport protein SEC23"/>
    <property type="match status" value="1"/>
</dbReference>
<evidence type="ECO:0000256" key="1">
    <source>
        <dbReference type="ARBA" id="ARBA00004299"/>
    </source>
</evidence>
<keyword evidence="14 16" id="KW-0968">Cytoplasmic vesicle</keyword>
<feature type="domain" description="Sec23/Sec24 trunk" evidence="19">
    <location>
        <begin position="122"/>
        <end position="370"/>
    </location>
</feature>
<dbReference type="InterPro" id="IPR037364">
    <property type="entry name" value="Sec23"/>
</dbReference>
<dbReference type="InterPro" id="IPR029006">
    <property type="entry name" value="ADF-H/Gelsolin-like_dom_sf"/>
</dbReference>
<sequence>MVDFEDVEERDGIRLSWNVWPESGLEAKRGIIPVAALYTPLNVREDLPAVLYEPVLCKHCRAVLNPYCQLDIRGKLWICPFCLFRNAFPAHYNNISSTQLPPELLSQYSTIEYTLPTATLKAPIFLFVVDTCLDDDDLAALRDTIILGFSLLPPQSLAQLHEIGYGQCSKSYVFHGEKEYSTEQIEQMLGLGIQRSLNGTSPLPGPSRFFLPLEECEFQMIGLLQSLTKDPWPVGRDKRPHRCTGVALDVAIGLLECTCPGSGARIILFAGGPTTSGPGLIVSNELREPIRTHNDLDRETSRYHSRAVKFYDNLARRAAQNGHVVDIFAGCFDQVGLHEMKSLTNSTNGVMVLTDSFLTSIFRQSFLRLFNKDVEGNLQMGFNAVLDVHTSRELKVSGLIGHAISAERQSNYVGDTEIGICQTSAWRSNAITPRTTVAMYFEVVSPAGEPLPQNARGLIQFATLYQHSKGDRRLRVTTIARKFAEAGSPSIAASFDQEAASVLMSRIAIFKIGVEGSPDVLRWVDRMLIRLCQKFADYRADDPSSFRLSTNFSLYPQFMYHLRRSQFLQVFNSSPDETAFYRHVFNEENVNNSLIMIQPTLMAYALDTPPRPVLLDSVSLKPDVILLLDTFFHILIYHGEQVAQWRKLGYQDLEGYENFKELLSAPVADAQDLLVDRFPLPRYIVCDQGGSQARFLLSKLNPSTTHTSMYMFGGMGTSVGTSGAQTIYTDDVSLQVFMEHLKKLF</sequence>
<feature type="domain" description="Sec23/Sec24 beta-sandwich" evidence="21">
    <location>
        <begin position="381"/>
        <end position="483"/>
    </location>
</feature>
<keyword evidence="13 16" id="KW-0472">Membrane</keyword>
<evidence type="ECO:0000259" key="19">
    <source>
        <dbReference type="Pfam" id="PF04811"/>
    </source>
</evidence>
<dbReference type="GO" id="GO:0005789">
    <property type="term" value="C:endoplasmic reticulum membrane"/>
    <property type="evidence" value="ECO:0007669"/>
    <property type="project" value="UniProtKB-SubCell"/>
</dbReference>
<dbReference type="Proteomes" id="UP000521872">
    <property type="component" value="Unassembled WGS sequence"/>
</dbReference>
<evidence type="ECO:0000259" key="20">
    <source>
        <dbReference type="Pfam" id="PF04815"/>
    </source>
</evidence>
<evidence type="ECO:0000259" key="21">
    <source>
        <dbReference type="Pfam" id="PF08033"/>
    </source>
</evidence>
<dbReference type="InterPro" id="IPR012990">
    <property type="entry name" value="Beta-sandwich_Sec23_24"/>
</dbReference>
<dbReference type="InterPro" id="IPR006896">
    <property type="entry name" value="Sec23/24_trunk_dom"/>
</dbReference>
<keyword evidence="23" id="KW-1185">Reference proteome</keyword>
<dbReference type="Gene3D" id="3.40.50.410">
    <property type="entry name" value="von Willebrand factor, type A domain"/>
    <property type="match status" value="1"/>
</dbReference>
<comment type="function">
    <text evidence="15 16">Component of the coat protein complex II (COPII) which promotes the formation of transport vesicles from the endoplasmic reticulum (ER). The coat has two main functions, the physical deformation of the endoplasmic reticulum membrane into vesicles and the selection of cargo molecules.</text>
</comment>
<comment type="caution">
    <text evidence="22">The sequence shown here is derived from an EMBL/GenBank/DDBJ whole genome shotgun (WGS) entry which is preliminary data.</text>
</comment>
<keyword evidence="10 16" id="KW-0931">ER-Golgi transport</keyword>
<evidence type="ECO:0000256" key="15">
    <source>
        <dbReference type="ARBA" id="ARBA00025471"/>
    </source>
</evidence>
<dbReference type="SUPFAM" id="SSF82754">
    <property type="entry name" value="C-terminal, gelsolin-like domain of Sec23/24"/>
    <property type="match status" value="1"/>
</dbReference>
<dbReference type="SUPFAM" id="SSF81811">
    <property type="entry name" value="Helical domain of Sec23/24"/>
    <property type="match status" value="1"/>
</dbReference>
<dbReference type="Pfam" id="PF04811">
    <property type="entry name" value="Sec23_trunk"/>
    <property type="match status" value="1"/>
</dbReference>
<dbReference type="GO" id="GO:0005096">
    <property type="term" value="F:GTPase activator activity"/>
    <property type="evidence" value="ECO:0007669"/>
    <property type="project" value="TreeGrafter"/>
</dbReference>
<dbReference type="FunFam" id="3.40.20.10:FF:000006">
    <property type="entry name" value="Protein transport protein SEC23"/>
    <property type="match status" value="1"/>
</dbReference>
<dbReference type="InterPro" id="IPR037550">
    <property type="entry name" value="Sec23_C"/>
</dbReference>
<comment type="subcellular location">
    <subcellularLocation>
        <location evidence="16">Cytoplasm</location>
    </subcellularLocation>
    <subcellularLocation>
        <location evidence="1 16">Cytoplasmic vesicle</location>
        <location evidence="1 16">COPII-coated vesicle membrane</location>
        <topology evidence="1 16">Peripheral membrane protein</topology>
        <orientation evidence="1 16">Cytoplasmic side</orientation>
    </subcellularLocation>
    <subcellularLocation>
        <location evidence="2 16">Endoplasmic reticulum membrane</location>
        <topology evidence="2 16">Peripheral membrane protein</topology>
        <orientation evidence="2 16">Cytoplasmic side</orientation>
    </subcellularLocation>
    <subcellularLocation>
        <location evidence="16">Golgi apparatus membrane</location>
        <topology evidence="16">Peripheral membrane protein</topology>
        <orientation evidence="16">Cytoplasmic side</orientation>
    </subcellularLocation>
</comment>
<dbReference type="GO" id="GO:0070971">
    <property type="term" value="C:endoplasmic reticulum exit site"/>
    <property type="evidence" value="ECO:0007669"/>
    <property type="project" value="TreeGrafter"/>
</dbReference>
<keyword evidence="8 16" id="KW-0256">Endoplasmic reticulum</keyword>